<keyword evidence="1" id="KW-0732">Signal</keyword>
<dbReference type="Proteomes" id="UP000887566">
    <property type="component" value="Unplaced"/>
</dbReference>
<accession>A0A914W500</accession>
<dbReference type="PANTHER" id="PTHR35572">
    <property type="entry name" value="PROTEIN CBG04538-RELATED"/>
    <property type="match status" value="1"/>
</dbReference>
<dbReference type="InterPro" id="IPR040282">
    <property type="entry name" value="Mig-18-like"/>
</dbReference>
<dbReference type="InterPro" id="IPR055119">
    <property type="entry name" value="Mig18_Fn1"/>
</dbReference>
<dbReference type="Pfam" id="PF23003">
    <property type="entry name" value="Fn1_2"/>
    <property type="match status" value="1"/>
</dbReference>
<protein>
    <recommendedName>
        <fullName evidence="2">Abnormal cell migration protein 18-like fibronectin type I domain-containing protein</fullName>
    </recommendedName>
</protein>
<evidence type="ECO:0000313" key="4">
    <source>
        <dbReference type="WBParaSite" id="PSAMB.scaffold3197size19287.g20673.t1"/>
    </source>
</evidence>
<reference evidence="4" key="1">
    <citation type="submission" date="2022-11" db="UniProtKB">
        <authorList>
            <consortium name="WormBaseParasite"/>
        </authorList>
    </citation>
    <scope>IDENTIFICATION</scope>
</reference>
<keyword evidence="3" id="KW-1185">Reference proteome</keyword>
<evidence type="ECO:0000313" key="3">
    <source>
        <dbReference type="Proteomes" id="UP000887566"/>
    </source>
</evidence>
<organism evidence="3 4">
    <name type="scientific">Plectus sambesii</name>
    <dbReference type="NCBI Taxonomy" id="2011161"/>
    <lineage>
        <taxon>Eukaryota</taxon>
        <taxon>Metazoa</taxon>
        <taxon>Ecdysozoa</taxon>
        <taxon>Nematoda</taxon>
        <taxon>Chromadorea</taxon>
        <taxon>Plectida</taxon>
        <taxon>Plectina</taxon>
        <taxon>Plectoidea</taxon>
        <taxon>Plectidae</taxon>
        <taxon>Plectus</taxon>
    </lineage>
</organism>
<feature type="domain" description="Abnormal cell migration protein 18-like fibronectin type I" evidence="2">
    <location>
        <begin position="17"/>
        <end position="86"/>
    </location>
</feature>
<feature type="chain" id="PRO_5037410053" description="Abnormal cell migration protein 18-like fibronectin type I domain-containing protein" evidence="1">
    <location>
        <begin position="19"/>
        <end position="170"/>
    </location>
</feature>
<evidence type="ECO:0000256" key="1">
    <source>
        <dbReference type="SAM" id="SignalP"/>
    </source>
</evidence>
<name>A0A914W500_9BILA</name>
<proteinExistence type="predicted"/>
<sequence length="170" mass="17567">MLFLPACVLFVCFSLATACTSDGKKRKDGEEWKKNNYIFGCKIEKSGAWKVGVVGCLTPAGKELRNGQSATEGGNELTCVTNPNGSGILNQKPKSGATSKAATPAAAASSCTIPSGKKLKAGEKFTEGNDQVGINNYECDAKGNLLISSVCPTCAGVKCATKCSCGMCAH</sequence>
<dbReference type="AlphaFoldDB" id="A0A914W500"/>
<feature type="signal peptide" evidence="1">
    <location>
        <begin position="1"/>
        <end position="18"/>
    </location>
</feature>
<dbReference type="WBParaSite" id="PSAMB.scaffold3197size19287.g20673.t1">
    <property type="protein sequence ID" value="PSAMB.scaffold3197size19287.g20673.t1"/>
    <property type="gene ID" value="PSAMB.scaffold3197size19287.g20673"/>
</dbReference>
<evidence type="ECO:0000259" key="2">
    <source>
        <dbReference type="Pfam" id="PF23003"/>
    </source>
</evidence>